<sequence length="64" mass="7347">MRKVTLLVAALALVVSLPAVAHTPQDIGGHSRHMHRDWSQQEGRHVHNVCWEWDPGEGWVWVCR</sequence>
<name>A0AA48M014_9ZZZZ</name>
<evidence type="ECO:0000313" key="1">
    <source>
        <dbReference type="EMBL" id="CAJ0872695.1"/>
    </source>
</evidence>
<accession>A0AA48M014</accession>
<gene>
    <name evidence="1" type="ORF">AMST5_02440</name>
</gene>
<reference evidence="1" key="1">
    <citation type="submission" date="2023-07" db="EMBL/GenBank/DDBJ databases">
        <authorList>
            <person name="Pelsma A.J. K."/>
        </authorList>
    </citation>
    <scope>NUCLEOTIDE SEQUENCE</scope>
</reference>
<organism evidence="1">
    <name type="scientific">freshwater sediment metagenome</name>
    <dbReference type="NCBI Taxonomy" id="556182"/>
    <lineage>
        <taxon>unclassified sequences</taxon>
        <taxon>metagenomes</taxon>
        <taxon>ecological metagenomes</taxon>
    </lineage>
</organism>
<protein>
    <submittedName>
        <fullName evidence="1">Uncharacterized protein</fullName>
    </submittedName>
</protein>
<dbReference type="AlphaFoldDB" id="A0AA48M014"/>
<dbReference type="EMBL" id="OY288114">
    <property type="protein sequence ID" value="CAJ0872695.1"/>
    <property type="molecule type" value="Genomic_DNA"/>
</dbReference>
<proteinExistence type="predicted"/>